<dbReference type="Proteomes" id="UP000678595">
    <property type="component" value="Genome"/>
</dbReference>
<sequence>MEFGCLSVLAVMLISMVGNFAPAESHETPAEIEINVANWNKDKNIENGVDVVVLDHIMQSSVKRTIPVTNSNKRLGVNLYSTATVLWKKLSNLGVQNLSVRVTEVIFSWVPLGTGMGGMATMLLVDKRQTGKQRIKGQITFKPDRPVVAVFYQNYYVVIDDIKEIDFEMIVNGINMKKGSFGEVSLTWKTACGSATIYKPKSPVVFYLDPEEMPELEAQSSESIMKAFVKKAKDKREKELEYFREIMNFVDTAVQPVNYAKSDLAEIQDTIKRRIKLNQEYIKNLEENIPNHESLNDLRETLGILETRKLALENSSNPRELDDNAIIQRYVEKPEPRKRNIDY</sequence>
<evidence type="ECO:0000313" key="1">
    <source>
        <dbReference type="EMBL" id="BBM96181.1"/>
    </source>
</evidence>
<dbReference type="EMBL" id="LC496094">
    <property type="protein sequence ID" value="BBM96181.1"/>
    <property type="molecule type" value="Genomic_RNA"/>
</dbReference>
<dbReference type="GeneID" id="80550474"/>
<protein>
    <submittedName>
        <fullName evidence="1">Putative movement protein</fullName>
    </submittedName>
</protein>
<keyword evidence="2" id="KW-1185">Reference proteome</keyword>
<dbReference type="KEGG" id="vg:80550474"/>
<dbReference type="RefSeq" id="YP_010840049.1">
    <property type="nucleotide sequence ID" value="NC_078364.1"/>
</dbReference>
<evidence type="ECO:0000313" key="2">
    <source>
        <dbReference type="Proteomes" id="UP000678595"/>
    </source>
</evidence>
<gene>
    <name evidence="1" type="primary">P4</name>
</gene>
<organism evidence="1 2">
    <name type="scientific">Perilla mosaic virus</name>
    <dbReference type="NCBI Taxonomy" id="2483037"/>
    <lineage>
        <taxon>Viruses</taxon>
        <taxon>Riboviria</taxon>
        <taxon>Orthornavirae</taxon>
        <taxon>Negarnaviricota</taxon>
        <taxon>Polyploviricotina</taxon>
        <taxon>Bunyaviricetes</taxon>
        <taxon>Elliovirales</taxon>
        <taxon>Fimoviridae</taxon>
        <taxon>Emaravirus</taxon>
        <taxon>Emaravirus perillae</taxon>
    </lineage>
</organism>
<name>A0A6F8PH46_9VIRU</name>
<reference evidence="1" key="1">
    <citation type="journal article" date="2020" name="Phytopathology">
        <title>Perilla mosaic virus is a highly divergent emaravirus transmitted by Shevtchenkella sp. (Acari: Eriophyidae).</title>
        <authorList>
            <person name="Kubota K."/>
            <person name="Usugi T."/>
            <person name="Tomitaka Y."/>
            <person name="Shimomoto Y."/>
            <person name="Takeuchi S."/>
            <person name="Kadono F."/>
            <person name="Yanagisawa H."/>
            <person name="Chiaki Y."/>
            <person name="Tsuda S."/>
        </authorList>
    </citation>
    <scope>NUCLEOTIDE SEQUENCE</scope>
    <source>
        <strain evidence="1">Kochi_Nankoku_2011</strain>
    </source>
</reference>
<proteinExistence type="predicted"/>
<accession>A0A6F8PH46</accession>